<feature type="domain" description="Ribosomal RNA large subunit methyltransferase K/L-like methyltransferase" evidence="1">
    <location>
        <begin position="183"/>
        <end position="302"/>
    </location>
</feature>
<dbReference type="InterPro" id="IPR000241">
    <property type="entry name" value="RlmKL-like_Mtase"/>
</dbReference>
<dbReference type="GO" id="GO:0016423">
    <property type="term" value="F:tRNA (guanine) methyltransferase activity"/>
    <property type="evidence" value="ECO:0007669"/>
    <property type="project" value="TreeGrafter"/>
</dbReference>
<reference evidence="2 3" key="1">
    <citation type="journal article" date="2016" name="Nat. Commun.">
        <title>Thousands of microbial genomes shed light on interconnected biogeochemical processes in an aquifer system.</title>
        <authorList>
            <person name="Anantharaman K."/>
            <person name="Brown C.T."/>
            <person name="Hug L.A."/>
            <person name="Sharon I."/>
            <person name="Castelle C.J."/>
            <person name="Probst A.J."/>
            <person name="Thomas B.C."/>
            <person name="Singh A."/>
            <person name="Wilkins M.J."/>
            <person name="Karaoz U."/>
            <person name="Brodie E.L."/>
            <person name="Williams K.H."/>
            <person name="Hubbard S.S."/>
            <person name="Banfield J.F."/>
        </authorList>
    </citation>
    <scope>NUCLEOTIDE SEQUENCE [LARGE SCALE GENOMIC DNA]</scope>
</reference>
<dbReference type="InterPro" id="IPR029063">
    <property type="entry name" value="SAM-dependent_MTases_sf"/>
</dbReference>
<dbReference type="Pfam" id="PF01170">
    <property type="entry name" value="UPF0020"/>
    <property type="match status" value="1"/>
</dbReference>
<dbReference type="AlphaFoldDB" id="A0A1F6LRV0"/>
<dbReference type="Proteomes" id="UP000176329">
    <property type="component" value="Unassembled WGS sequence"/>
</dbReference>
<dbReference type="SUPFAM" id="SSF53335">
    <property type="entry name" value="S-adenosyl-L-methionine-dependent methyltransferases"/>
    <property type="match status" value="1"/>
</dbReference>
<dbReference type="PANTHER" id="PTHR14911:SF13">
    <property type="entry name" value="TRNA (GUANINE(6)-N2)-METHYLTRANSFERASE THUMP3"/>
    <property type="match status" value="1"/>
</dbReference>
<name>A0A1F6LRV0_9BACT</name>
<evidence type="ECO:0000313" key="3">
    <source>
        <dbReference type="Proteomes" id="UP000176329"/>
    </source>
</evidence>
<dbReference type="EMBL" id="MFPV01000021">
    <property type="protein sequence ID" value="OGH62078.1"/>
    <property type="molecule type" value="Genomic_DNA"/>
</dbReference>
<proteinExistence type="predicted"/>
<sequence>MKLVFQFGSHPSLSRAELVARFPQMVGGRLVAERFFVVDSSESPAWLMQQLGGVVKILEVIEGITAKPAEMVAHLADHLILSCSAKNKVTFGVSIVNAGEFKGLGIALKREIQAQTDRPVRSVISRDPVLSSATTILEKLLPPDGVDLTVLKDSSEVLVCQTVAVQPFDEWSFRDYGRPGRDAKRGMLPPKLAKMMLNLALGIGTAEASTVYDPFCGSGTALTEAALLGFARVYGSDILKQAVDDSRASLAWAGKQFDLTGTTSEVFKHDATDRPQHLKPASVDCVVSEPFLGRPLKKGEQLTPVEMHELVVLYQQALCALEPVVTPTGCVVLSLPFQVAPRTLLPLNEILEGTGFVIDPLLPDQKTLLYMRSDQRIGRQIVRLVKN</sequence>
<dbReference type="GO" id="GO:0030488">
    <property type="term" value="P:tRNA methylation"/>
    <property type="evidence" value="ECO:0007669"/>
    <property type="project" value="TreeGrafter"/>
</dbReference>
<evidence type="ECO:0000259" key="1">
    <source>
        <dbReference type="Pfam" id="PF01170"/>
    </source>
</evidence>
<dbReference type="PANTHER" id="PTHR14911">
    <property type="entry name" value="THUMP DOMAIN-CONTAINING"/>
    <property type="match status" value="1"/>
</dbReference>
<evidence type="ECO:0000313" key="2">
    <source>
        <dbReference type="EMBL" id="OGH62078.1"/>
    </source>
</evidence>
<dbReference type="Gene3D" id="3.40.50.150">
    <property type="entry name" value="Vaccinia Virus protein VP39"/>
    <property type="match status" value="1"/>
</dbReference>
<organism evidence="2 3">
    <name type="scientific">Candidatus Magasanikbacteria bacterium RIFCSPHIGHO2_01_FULL_50_8</name>
    <dbReference type="NCBI Taxonomy" id="1798674"/>
    <lineage>
        <taxon>Bacteria</taxon>
        <taxon>Candidatus Magasanikiibacteriota</taxon>
    </lineage>
</organism>
<accession>A0A1F6LRV0</accession>
<dbReference type="CDD" id="cd02440">
    <property type="entry name" value="AdoMet_MTases"/>
    <property type="match status" value="1"/>
</dbReference>
<comment type="caution">
    <text evidence="2">The sequence shown here is derived from an EMBL/GenBank/DDBJ whole genome shotgun (WGS) entry which is preliminary data.</text>
</comment>
<protein>
    <recommendedName>
        <fullName evidence="1">Ribosomal RNA large subunit methyltransferase K/L-like methyltransferase domain-containing protein</fullName>
    </recommendedName>
</protein>
<gene>
    <name evidence="2" type="ORF">A2848_03185</name>
</gene>